<dbReference type="InterPro" id="IPR016181">
    <property type="entry name" value="Acyl_CoA_acyltransferase"/>
</dbReference>
<reference evidence="3" key="1">
    <citation type="submission" date="2023-11" db="EMBL/GenBank/DDBJ databases">
        <authorList>
            <person name="Helweg L.P."/>
            <person name="Kiel A."/>
            <person name="Hitz F."/>
            <person name="Ruckert-Reed C."/>
            <person name="Busche T."/>
            <person name="Kaltschmidt B."/>
            <person name="Kaltschmidt C."/>
        </authorList>
    </citation>
    <scope>NUCLEOTIDE SEQUENCE [LARGE SCALE GENOMIC DNA]</scope>
    <source>
        <strain evidence="3">4.1</strain>
    </source>
</reference>
<dbReference type="Proteomes" id="UP001304340">
    <property type="component" value="Chromosome"/>
</dbReference>
<dbReference type="Gene3D" id="3.40.630.30">
    <property type="match status" value="1"/>
</dbReference>
<evidence type="ECO:0000313" key="2">
    <source>
        <dbReference type="EMBL" id="WPF81417.1"/>
    </source>
</evidence>
<evidence type="ECO:0000313" key="3">
    <source>
        <dbReference type="Proteomes" id="UP001304340"/>
    </source>
</evidence>
<evidence type="ECO:0000259" key="1">
    <source>
        <dbReference type="PROSITE" id="PS51186"/>
    </source>
</evidence>
<dbReference type="GO" id="GO:0016747">
    <property type="term" value="F:acyltransferase activity, transferring groups other than amino-acyl groups"/>
    <property type="evidence" value="ECO:0007669"/>
    <property type="project" value="InterPro"/>
</dbReference>
<dbReference type="PROSITE" id="PS51186">
    <property type="entry name" value="GNAT"/>
    <property type="match status" value="1"/>
</dbReference>
<keyword evidence="3" id="KW-1185">Reference proteome</keyword>
<sequence>MTVPLTLRVLRPDDSTVFASWQTDALFAAHAGWRLTSSPTDGEQWWRESIVAPDPLLLRLAAVEGEELVGYVDLYGSGPDERELGYLIGPSSGWGRGRATSAARAAVAYGFERLGLSRLWAEAVVANRASVRVLEKVGLVPMGRGEAEPFLGRQSHYERFEIMRSDWHDIL</sequence>
<dbReference type="SUPFAM" id="SSF55729">
    <property type="entry name" value="Acyl-CoA N-acyltransferases (Nat)"/>
    <property type="match status" value="1"/>
</dbReference>
<dbReference type="RefSeq" id="WP_319155886.1">
    <property type="nucleotide sequence ID" value="NZ_CP138359.1"/>
</dbReference>
<feature type="domain" description="N-acetyltransferase" evidence="1">
    <location>
        <begin position="5"/>
        <end position="163"/>
    </location>
</feature>
<accession>A0AAF0Z219</accession>
<dbReference type="Pfam" id="PF13302">
    <property type="entry name" value="Acetyltransf_3"/>
    <property type="match status" value="1"/>
</dbReference>
<dbReference type="EMBL" id="CP138359">
    <property type="protein sequence ID" value="WPF81417.1"/>
    <property type="molecule type" value="Genomic_DNA"/>
</dbReference>
<gene>
    <name evidence="2" type="ORF">SANBI_002711</name>
</gene>
<dbReference type="KEGG" id="sbil:SANBI_002711"/>
<name>A0AAF0Z219_9MICO</name>
<dbReference type="PANTHER" id="PTHR43415">
    <property type="entry name" value="SPERMIDINE N(1)-ACETYLTRANSFERASE"/>
    <property type="match status" value="1"/>
</dbReference>
<dbReference type="PANTHER" id="PTHR43415:SF3">
    <property type="entry name" value="GNAT-FAMILY ACETYLTRANSFERASE"/>
    <property type="match status" value="1"/>
</dbReference>
<dbReference type="AlphaFoldDB" id="A0AAF0Z219"/>
<proteinExistence type="predicted"/>
<organism evidence="2 3">
    <name type="scientific">Sanguibacter biliveldensis</name>
    <dbReference type="NCBI Taxonomy" id="3030830"/>
    <lineage>
        <taxon>Bacteria</taxon>
        <taxon>Bacillati</taxon>
        <taxon>Actinomycetota</taxon>
        <taxon>Actinomycetes</taxon>
        <taxon>Micrococcales</taxon>
        <taxon>Sanguibacteraceae</taxon>
        <taxon>Sanguibacter</taxon>
    </lineage>
</organism>
<protein>
    <submittedName>
        <fullName evidence="2">GNAT family protein</fullName>
    </submittedName>
</protein>
<dbReference type="InterPro" id="IPR000182">
    <property type="entry name" value="GNAT_dom"/>
</dbReference>